<dbReference type="CDD" id="cd07037">
    <property type="entry name" value="TPP_PYR_MenD"/>
    <property type="match status" value="1"/>
</dbReference>
<protein>
    <recommendedName>
        <fullName evidence="6">2-succinyl-5-enolpyruvyl-6-hydroxy-3-cyclohexene-1-carboxylate synthase</fullName>
        <shortName evidence="6">SEPHCHC synthase</shortName>
        <ecNumber evidence="6">2.2.1.9</ecNumber>
    </recommendedName>
    <alternativeName>
        <fullName evidence="6">Menaquinone biosynthesis protein MenD</fullName>
    </alternativeName>
</protein>
<keyword evidence="1 6" id="KW-0808">Transferase</keyword>
<dbReference type="AlphaFoldDB" id="A0A842HDI0"/>
<keyword evidence="6" id="KW-0474">Menaquinone biosynthesis</keyword>
<comment type="similarity">
    <text evidence="6">Belongs to the TPP enzyme family. MenD subfamily.</text>
</comment>
<dbReference type="UniPathway" id="UPA00079"/>
<comment type="subunit">
    <text evidence="6">Homodimer.</text>
</comment>
<dbReference type="Gene3D" id="3.40.50.1220">
    <property type="entry name" value="TPP-binding domain"/>
    <property type="match status" value="1"/>
</dbReference>
<feature type="compositionally biased region" description="Basic residues" evidence="7">
    <location>
        <begin position="652"/>
        <end position="665"/>
    </location>
</feature>
<evidence type="ECO:0000256" key="7">
    <source>
        <dbReference type="SAM" id="MobiDB-lite"/>
    </source>
</evidence>
<name>A0A842HDI0_9BACT</name>
<evidence type="ECO:0000256" key="2">
    <source>
        <dbReference type="ARBA" id="ARBA00022723"/>
    </source>
</evidence>
<keyword evidence="5 6" id="KW-0464">Manganese</keyword>
<evidence type="ECO:0000256" key="5">
    <source>
        <dbReference type="ARBA" id="ARBA00023211"/>
    </source>
</evidence>
<comment type="function">
    <text evidence="6">Catalyzes the thiamine diphosphate-dependent decarboxylation of 2-oxoglutarate and the subsequent addition of the resulting succinic semialdehyde-thiamine pyrophosphate anion to isochorismate to yield 2-succinyl-5-enolpyruvyl-6-hydroxy-3-cyclohexene-1-carboxylate (SEPHCHC).</text>
</comment>
<dbReference type="GO" id="GO:0070204">
    <property type="term" value="F:2-succinyl-5-enolpyruvyl-6-hydroxy-3-cyclohexene-1-carboxylic-acid synthase activity"/>
    <property type="evidence" value="ECO:0007669"/>
    <property type="project" value="UniProtKB-UniRule"/>
</dbReference>
<feature type="domain" description="Thiamine pyrophosphate enzyme N-terminal TPP-binding" evidence="9">
    <location>
        <begin position="16"/>
        <end position="125"/>
    </location>
</feature>
<dbReference type="NCBIfam" id="TIGR00173">
    <property type="entry name" value="menD"/>
    <property type="match status" value="1"/>
</dbReference>
<dbReference type="GO" id="GO:0000287">
    <property type="term" value="F:magnesium ion binding"/>
    <property type="evidence" value="ECO:0007669"/>
    <property type="project" value="UniProtKB-UniRule"/>
</dbReference>
<dbReference type="EC" id="2.2.1.9" evidence="6"/>
<comment type="pathway">
    <text evidence="6">Quinol/quinone metabolism; menaquinone biosynthesis.</text>
</comment>
<evidence type="ECO:0000259" key="8">
    <source>
        <dbReference type="Pfam" id="PF02775"/>
    </source>
</evidence>
<evidence type="ECO:0000313" key="12">
    <source>
        <dbReference type="Proteomes" id="UP000546464"/>
    </source>
</evidence>
<dbReference type="InterPro" id="IPR012001">
    <property type="entry name" value="Thiamin_PyroP_enz_TPP-bd_dom"/>
</dbReference>
<dbReference type="EMBL" id="JACHVB010000025">
    <property type="protein sequence ID" value="MBC2594595.1"/>
    <property type="molecule type" value="Genomic_DNA"/>
</dbReference>
<feature type="domain" description="Thiamine pyrophosphate enzyme TPP-binding" evidence="8">
    <location>
        <begin position="420"/>
        <end position="549"/>
    </location>
</feature>
<feature type="compositionally biased region" description="Basic residues" evidence="7">
    <location>
        <begin position="590"/>
        <end position="600"/>
    </location>
</feature>
<dbReference type="InterPro" id="IPR032264">
    <property type="entry name" value="MenD_middle"/>
</dbReference>
<dbReference type="Pfam" id="PF02776">
    <property type="entry name" value="TPP_enzyme_N"/>
    <property type="match status" value="1"/>
</dbReference>
<comment type="pathway">
    <text evidence="6">Quinol/quinone metabolism; 1,4-dihydroxy-2-naphthoate biosynthesis; 1,4-dihydroxy-2-naphthoate from chorismate: step 2/7.</text>
</comment>
<comment type="caution">
    <text evidence="11">The sequence shown here is derived from an EMBL/GenBank/DDBJ whole genome shotgun (WGS) entry which is preliminary data.</text>
</comment>
<feature type="region of interest" description="Disordered" evidence="7">
    <location>
        <begin position="566"/>
        <end position="691"/>
    </location>
</feature>
<dbReference type="PANTHER" id="PTHR42916:SF1">
    <property type="entry name" value="PROTEIN PHYLLO, CHLOROPLASTIC"/>
    <property type="match status" value="1"/>
</dbReference>
<dbReference type="HAMAP" id="MF_01659">
    <property type="entry name" value="MenD"/>
    <property type="match status" value="1"/>
</dbReference>
<dbReference type="InterPro" id="IPR011766">
    <property type="entry name" value="TPP_enzyme_TPP-bd"/>
</dbReference>
<dbReference type="InterPro" id="IPR004433">
    <property type="entry name" value="MenaQ_synth_MenD"/>
</dbReference>
<dbReference type="GO" id="GO:0030145">
    <property type="term" value="F:manganese ion binding"/>
    <property type="evidence" value="ECO:0007669"/>
    <property type="project" value="UniProtKB-UniRule"/>
</dbReference>
<evidence type="ECO:0000256" key="3">
    <source>
        <dbReference type="ARBA" id="ARBA00022842"/>
    </source>
</evidence>
<keyword evidence="12" id="KW-1185">Reference proteome</keyword>
<reference evidence="11 12" key="1">
    <citation type="submission" date="2020-07" db="EMBL/GenBank/DDBJ databases">
        <authorList>
            <person name="Feng X."/>
        </authorList>
    </citation>
    <scope>NUCLEOTIDE SEQUENCE [LARGE SCALE GENOMIC DNA]</scope>
    <source>
        <strain evidence="11 12">JCM31066</strain>
    </source>
</reference>
<dbReference type="RefSeq" id="WP_185675576.1">
    <property type="nucleotide sequence ID" value="NZ_JACHVB010000025.1"/>
</dbReference>
<proteinExistence type="inferred from homology"/>
<evidence type="ECO:0000259" key="9">
    <source>
        <dbReference type="Pfam" id="PF02776"/>
    </source>
</evidence>
<evidence type="ECO:0000259" key="10">
    <source>
        <dbReference type="Pfam" id="PF16582"/>
    </source>
</evidence>
<comment type="cofactor">
    <cofactor evidence="6">
        <name>thiamine diphosphate</name>
        <dbReference type="ChEBI" id="CHEBI:58937"/>
    </cofactor>
    <text evidence="6">Binds 1 thiamine pyrophosphate per subunit.</text>
</comment>
<evidence type="ECO:0000313" key="11">
    <source>
        <dbReference type="EMBL" id="MBC2594595.1"/>
    </source>
</evidence>
<dbReference type="CDD" id="cd02009">
    <property type="entry name" value="TPP_SHCHC_synthase"/>
    <property type="match status" value="1"/>
</dbReference>
<keyword evidence="3 6" id="KW-0460">Magnesium</keyword>
<keyword evidence="4 6" id="KW-0786">Thiamine pyrophosphate</keyword>
<dbReference type="PANTHER" id="PTHR42916">
    <property type="entry name" value="2-SUCCINYL-5-ENOLPYRUVYL-6-HYDROXY-3-CYCLOHEXENE-1-CARBOXYLATE SYNTHASE"/>
    <property type="match status" value="1"/>
</dbReference>
<feature type="domain" description="Menaquinone biosynthesis protein MenD middle" evidence="10">
    <location>
        <begin position="219"/>
        <end position="403"/>
    </location>
</feature>
<dbReference type="GO" id="GO:0030976">
    <property type="term" value="F:thiamine pyrophosphate binding"/>
    <property type="evidence" value="ECO:0007669"/>
    <property type="project" value="UniProtKB-UniRule"/>
</dbReference>
<gene>
    <name evidence="6 11" type="primary">menD</name>
    <name evidence="11" type="ORF">H5P28_10020</name>
</gene>
<dbReference type="Pfam" id="PF02775">
    <property type="entry name" value="TPP_enzyme_C"/>
    <property type="match status" value="1"/>
</dbReference>
<dbReference type="Proteomes" id="UP000546464">
    <property type="component" value="Unassembled WGS sequence"/>
</dbReference>
<dbReference type="GO" id="GO:0009234">
    <property type="term" value="P:menaquinone biosynthetic process"/>
    <property type="evidence" value="ECO:0007669"/>
    <property type="project" value="UniProtKB-UniRule"/>
</dbReference>
<dbReference type="Pfam" id="PF16582">
    <property type="entry name" value="TPP_enzyme_M_2"/>
    <property type="match status" value="1"/>
</dbReference>
<dbReference type="InterPro" id="IPR029061">
    <property type="entry name" value="THDP-binding"/>
</dbReference>
<feature type="compositionally biased region" description="Low complexity" evidence="7">
    <location>
        <begin position="666"/>
        <end position="677"/>
    </location>
</feature>
<keyword evidence="2 6" id="KW-0479">Metal-binding</keyword>
<dbReference type="UniPathway" id="UPA01057">
    <property type="reaction ID" value="UER00164"/>
</dbReference>
<evidence type="ECO:0000256" key="1">
    <source>
        <dbReference type="ARBA" id="ARBA00022679"/>
    </source>
</evidence>
<evidence type="ECO:0000256" key="4">
    <source>
        <dbReference type="ARBA" id="ARBA00023052"/>
    </source>
</evidence>
<evidence type="ECO:0000256" key="6">
    <source>
        <dbReference type="HAMAP-Rule" id="MF_01659"/>
    </source>
</evidence>
<comment type="cofactor">
    <cofactor evidence="6">
        <name>Mg(2+)</name>
        <dbReference type="ChEBI" id="CHEBI:18420"/>
    </cofactor>
    <cofactor evidence="6">
        <name>Mn(2+)</name>
        <dbReference type="ChEBI" id="CHEBI:29035"/>
    </cofactor>
</comment>
<dbReference type="SUPFAM" id="SSF52518">
    <property type="entry name" value="Thiamin diphosphate-binding fold (THDP-binding)"/>
    <property type="match status" value="2"/>
</dbReference>
<comment type="catalytic activity">
    <reaction evidence="6">
        <text>isochorismate + 2-oxoglutarate + H(+) = 5-enolpyruvoyl-6-hydroxy-2-succinyl-cyclohex-3-ene-1-carboxylate + CO2</text>
        <dbReference type="Rhea" id="RHEA:25593"/>
        <dbReference type="ChEBI" id="CHEBI:15378"/>
        <dbReference type="ChEBI" id="CHEBI:16526"/>
        <dbReference type="ChEBI" id="CHEBI:16810"/>
        <dbReference type="ChEBI" id="CHEBI:29780"/>
        <dbReference type="ChEBI" id="CHEBI:58818"/>
        <dbReference type="EC" id="2.2.1.9"/>
    </reaction>
</comment>
<dbReference type="Gene3D" id="3.40.50.970">
    <property type="match status" value="2"/>
</dbReference>
<accession>A0A842HDI0</accession>
<organism evidence="11 12">
    <name type="scientific">Ruficoccus amylovorans</name>
    <dbReference type="NCBI Taxonomy" id="1804625"/>
    <lineage>
        <taxon>Bacteria</taxon>
        <taxon>Pseudomonadati</taxon>
        <taxon>Verrucomicrobiota</taxon>
        <taxon>Opitutia</taxon>
        <taxon>Puniceicoccales</taxon>
        <taxon>Cerasicoccaceae</taxon>
        <taxon>Ruficoccus</taxon>
    </lineage>
</organism>
<sequence>MDKLCLANLNVFWGGLVAETLARLGLRHAVISPGSRSAPLTLGFATCADIEAIPVLDERSAGFFALGLVRRTGKPVALVCTSGTAAANYLPAVIEAQMSGLPLIVLTADRPPEMRDCASGQTIDQRKIYGSYAIWEHELALPGVERLRYLRQTLRHAFRRALTPLPGPVHLNVPFRDPLAPVPAEHPFLPKGFDVEKFLAEVTPPQVSGTVASLDSLEQHERGLIVAGCTRVENPAAYAETVFGMARMLGWPVLADVLSPLRTHAPKHAPLVTNYHALVRDRHWSDKHRPDFVLQFGDLPTSKLLRSWLADTEAETLVIDGSYRNLDSLHTRATHLRLGDDVFTDELDMHVAPMSRYAEAWLKADGTCSERIQKELRGCETFFEGKIPWLLSRRLPEKTPVFIAASMPVRDAEMFWQPSERGYAVCANRGANGIDGTLSTALGLAHGGRSAVLLTGDLAFLHDSNGLLSAPRLRGSLTVILVNNGGGRIFENLAIAKFDPPFEEFFATPQRVDFEKLAAAHGVEYVKPKDWSELDRLVSKLPREGVRIIEVVTDSADDVPLRKALLGGETKPADSKPAAKPTDVSDSAPKKKSTRRRSRGKKSDAEGEVAARTVDAPPVRSATVPDSTSASSPAHAPRSGVDDRSEPQTAAVKKKSARPRRRRKPSSGASASPQSQSGEDKPAGGNSSAQS</sequence>